<name>A0A401X8E5_ACEPA</name>
<gene>
    <name evidence="1" type="ORF">NBRC3278_3275</name>
</gene>
<dbReference type="Proteomes" id="UP000287385">
    <property type="component" value="Unassembled WGS sequence"/>
</dbReference>
<sequence>MRRIELRQRDRDEVRGRARALRRLDRAGGLTAGAPDMDREAVRSRFVARLRNHRDVEREKTIS</sequence>
<comment type="caution">
    <text evidence="1">The sequence shown here is derived from an EMBL/GenBank/DDBJ whole genome shotgun (WGS) entry which is preliminary data.</text>
</comment>
<protein>
    <submittedName>
        <fullName evidence="1">Uncharacterized protein</fullName>
    </submittedName>
</protein>
<organism evidence="1 2">
    <name type="scientific">Acetobacter pasteurianus NBRC 3278</name>
    <dbReference type="NCBI Taxonomy" id="1226660"/>
    <lineage>
        <taxon>Bacteria</taxon>
        <taxon>Pseudomonadati</taxon>
        <taxon>Pseudomonadota</taxon>
        <taxon>Alphaproteobacteria</taxon>
        <taxon>Acetobacterales</taxon>
        <taxon>Acetobacteraceae</taxon>
        <taxon>Acetobacter</taxon>
    </lineage>
</organism>
<evidence type="ECO:0000313" key="2">
    <source>
        <dbReference type="Proteomes" id="UP000287385"/>
    </source>
</evidence>
<reference evidence="1 2" key="1">
    <citation type="submission" date="2016-06" db="EMBL/GenBank/DDBJ databases">
        <title>Acetobacter pasteurianus NBRC 3278 whole genome sequencing project.</title>
        <authorList>
            <person name="Matsutani M."/>
            <person name="Shiwa Y."/>
            <person name="Okamoto-Kainuma A."/>
            <person name="Ishikawa M."/>
            <person name="Koizumi Y."/>
            <person name="Yoshikawa H."/>
            <person name="Yakushi T."/>
            <person name="Matsushita K."/>
        </authorList>
    </citation>
    <scope>NUCLEOTIDE SEQUENCE [LARGE SCALE GENOMIC DNA]</scope>
    <source>
        <strain evidence="1 2">NBRC 3278</strain>
    </source>
</reference>
<proteinExistence type="predicted"/>
<evidence type="ECO:0000313" key="1">
    <source>
        <dbReference type="EMBL" id="GCD64182.1"/>
    </source>
</evidence>
<dbReference type="EMBL" id="BDEV01000163">
    <property type="protein sequence ID" value="GCD64182.1"/>
    <property type="molecule type" value="Genomic_DNA"/>
</dbReference>
<keyword evidence="2" id="KW-1185">Reference proteome</keyword>
<accession>A0A401X8E5</accession>
<dbReference type="AlphaFoldDB" id="A0A401X8E5"/>